<proteinExistence type="predicted"/>
<dbReference type="EMBL" id="OU963866">
    <property type="protein sequence ID" value="CAH0771929.1"/>
    <property type="molecule type" value="Genomic_DNA"/>
</dbReference>
<gene>
    <name evidence="2" type="ORF">BEMITA_LOCUS8603</name>
</gene>
<dbReference type="Proteomes" id="UP001152759">
    <property type="component" value="Chromosome 5"/>
</dbReference>
<feature type="region of interest" description="Disordered" evidence="1">
    <location>
        <begin position="1"/>
        <end position="31"/>
    </location>
</feature>
<keyword evidence="3" id="KW-1185">Reference proteome</keyword>
<organism evidence="2 3">
    <name type="scientific">Bemisia tabaci</name>
    <name type="common">Sweetpotato whitefly</name>
    <name type="synonym">Aleurodes tabaci</name>
    <dbReference type="NCBI Taxonomy" id="7038"/>
    <lineage>
        <taxon>Eukaryota</taxon>
        <taxon>Metazoa</taxon>
        <taxon>Ecdysozoa</taxon>
        <taxon>Arthropoda</taxon>
        <taxon>Hexapoda</taxon>
        <taxon>Insecta</taxon>
        <taxon>Pterygota</taxon>
        <taxon>Neoptera</taxon>
        <taxon>Paraneoptera</taxon>
        <taxon>Hemiptera</taxon>
        <taxon>Sternorrhyncha</taxon>
        <taxon>Aleyrodoidea</taxon>
        <taxon>Aleyrodidae</taxon>
        <taxon>Aleyrodinae</taxon>
        <taxon>Bemisia</taxon>
    </lineage>
</organism>
<reference evidence="2" key="1">
    <citation type="submission" date="2021-12" db="EMBL/GenBank/DDBJ databases">
        <authorList>
            <person name="King R."/>
        </authorList>
    </citation>
    <scope>NUCLEOTIDE SEQUENCE</scope>
</reference>
<name>A0A9P0CFY1_BEMTA</name>
<protein>
    <submittedName>
        <fullName evidence="2">Uncharacterized protein</fullName>
    </submittedName>
</protein>
<accession>A0A9P0CFY1</accession>
<sequence length="217" mass="24185">MSNKSVTFGGVFHFPSHPKTHNSPLNPDKKNQKIVVDKAEKTETVKKGFNCVGTLRNSLKMVGSNGSTLIAIRLVRSKLRKRDENQLNHVNGPTVTNHNNNIISPPDVVVSTVTAVTSTQTAVLQPSLESTAVPPPFLWQYSASKPVNKTSSQYTLYSNDQESLVRNVSCEEPSECRKGVRKNLGGKLRRLIKKKPQQEAYTIPAELRDQLKQIYVY</sequence>
<evidence type="ECO:0000313" key="2">
    <source>
        <dbReference type="EMBL" id="CAH0771929.1"/>
    </source>
</evidence>
<dbReference type="AlphaFoldDB" id="A0A9P0CFY1"/>
<evidence type="ECO:0000256" key="1">
    <source>
        <dbReference type="SAM" id="MobiDB-lite"/>
    </source>
</evidence>
<evidence type="ECO:0000313" key="3">
    <source>
        <dbReference type="Proteomes" id="UP001152759"/>
    </source>
</evidence>